<organism evidence="10 11">
    <name type="scientific">Candidatus Flavonifractor merdipullorum</name>
    <dbReference type="NCBI Taxonomy" id="2838590"/>
    <lineage>
        <taxon>Bacteria</taxon>
        <taxon>Bacillati</taxon>
        <taxon>Bacillota</taxon>
        <taxon>Clostridia</taxon>
        <taxon>Eubacteriales</taxon>
        <taxon>Oscillospiraceae</taxon>
        <taxon>Flavonifractor</taxon>
    </lineage>
</organism>
<gene>
    <name evidence="10" type="primary">brnQ</name>
    <name evidence="10" type="ORF">H9868_00880</name>
</gene>
<keyword evidence="7 9" id="KW-1133">Transmembrane helix</keyword>
<feature type="transmembrane region" description="Helical" evidence="9">
    <location>
        <begin position="409"/>
        <end position="428"/>
    </location>
</feature>
<keyword evidence="8 9" id="KW-0472">Membrane</keyword>
<reference evidence="10" key="1">
    <citation type="journal article" date="2021" name="PeerJ">
        <title>Extensive microbial diversity within the chicken gut microbiome revealed by metagenomics and culture.</title>
        <authorList>
            <person name="Gilroy R."/>
            <person name="Ravi A."/>
            <person name="Getino M."/>
            <person name="Pursley I."/>
            <person name="Horton D.L."/>
            <person name="Alikhan N.F."/>
            <person name="Baker D."/>
            <person name="Gharbi K."/>
            <person name="Hall N."/>
            <person name="Watson M."/>
            <person name="Adriaenssens E.M."/>
            <person name="Foster-Nyarko E."/>
            <person name="Jarju S."/>
            <person name="Secka A."/>
            <person name="Antonio M."/>
            <person name="Oren A."/>
            <person name="Chaudhuri R.R."/>
            <person name="La Ragione R."/>
            <person name="Hildebrand F."/>
            <person name="Pallen M.J."/>
        </authorList>
    </citation>
    <scope>NUCLEOTIDE SEQUENCE</scope>
    <source>
        <strain evidence="10">ChiGjej6B6-1540</strain>
    </source>
</reference>
<protein>
    <recommendedName>
        <fullName evidence="9">Branched-chain amino acid transport system carrier protein</fullName>
    </recommendedName>
</protein>
<feature type="transmembrane region" description="Helical" evidence="9">
    <location>
        <begin position="118"/>
        <end position="139"/>
    </location>
</feature>
<evidence type="ECO:0000256" key="8">
    <source>
        <dbReference type="ARBA" id="ARBA00023136"/>
    </source>
</evidence>
<keyword evidence="4" id="KW-1003">Cell membrane</keyword>
<evidence type="ECO:0000256" key="1">
    <source>
        <dbReference type="ARBA" id="ARBA00004651"/>
    </source>
</evidence>
<comment type="function">
    <text evidence="9">Component of the transport system for branched-chain amino acids.</text>
</comment>
<feature type="transmembrane region" description="Helical" evidence="9">
    <location>
        <begin position="78"/>
        <end position="98"/>
    </location>
</feature>
<feature type="transmembrane region" description="Helical" evidence="9">
    <location>
        <begin position="373"/>
        <end position="389"/>
    </location>
</feature>
<evidence type="ECO:0000256" key="5">
    <source>
        <dbReference type="ARBA" id="ARBA00022692"/>
    </source>
</evidence>
<comment type="subcellular location">
    <subcellularLocation>
        <location evidence="1 9">Cell membrane</location>
        <topology evidence="1 9">Multi-pass membrane protein</topology>
    </subcellularLocation>
</comment>
<dbReference type="GO" id="GO:0015820">
    <property type="term" value="P:L-leucine transport"/>
    <property type="evidence" value="ECO:0007669"/>
    <property type="project" value="TreeGrafter"/>
</dbReference>
<feature type="transmembrane region" description="Helical" evidence="9">
    <location>
        <begin position="316"/>
        <end position="334"/>
    </location>
</feature>
<comment type="caution">
    <text evidence="10">The sequence shown here is derived from an EMBL/GenBank/DDBJ whole genome shotgun (WGS) entry which is preliminary data.</text>
</comment>
<keyword evidence="6 9" id="KW-0029">Amino-acid transport</keyword>
<feature type="transmembrane region" description="Helical" evidence="9">
    <location>
        <begin position="276"/>
        <end position="304"/>
    </location>
</feature>
<comment type="similarity">
    <text evidence="2 9">Belongs to the branched chain amino acid transporter family.</text>
</comment>
<feature type="transmembrane region" description="Helical" evidence="9">
    <location>
        <begin position="151"/>
        <end position="172"/>
    </location>
</feature>
<dbReference type="Proteomes" id="UP000824192">
    <property type="component" value="Unassembled WGS sequence"/>
</dbReference>
<dbReference type="PANTHER" id="PTHR30588:SF0">
    <property type="entry name" value="BRANCHED-CHAIN AMINO ACID PERMEASE BRNQ"/>
    <property type="match status" value="1"/>
</dbReference>
<evidence type="ECO:0000256" key="6">
    <source>
        <dbReference type="ARBA" id="ARBA00022970"/>
    </source>
</evidence>
<dbReference type="AlphaFoldDB" id="A0A9D1UMC7"/>
<dbReference type="GO" id="GO:0005304">
    <property type="term" value="F:L-valine transmembrane transporter activity"/>
    <property type="evidence" value="ECO:0007669"/>
    <property type="project" value="TreeGrafter"/>
</dbReference>
<evidence type="ECO:0000256" key="3">
    <source>
        <dbReference type="ARBA" id="ARBA00022448"/>
    </source>
</evidence>
<dbReference type="NCBIfam" id="TIGR00796">
    <property type="entry name" value="livcs"/>
    <property type="match status" value="1"/>
</dbReference>
<proteinExistence type="inferred from homology"/>
<accession>A0A9D1UMC7</accession>
<keyword evidence="5 9" id="KW-0812">Transmembrane</keyword>
<evidence type="ECO:0000256" key="7">
    <source>
        <dbReference type="ARBA" id="ARBA00022989"/>
    </source>
</evidence>
<dbReference type="GO" id="GO:0015188">
    <property type="term" value="F:L-isoleucine transmembrane transporter activity"/>
    <property type="evidence" value="ECO:0007669"/>
    <property type="project" value="TreeGrafter"/>
</dbReference>
<feature type="transmembrane region" description="Helical" evidence="9">
    <location>
        <begin position="197"/>
        <end position="216"/>
    </location>
</feature>
<evidence type="ECO:0000256" key="9">
    <source>
        <dbReference type="RuleBase" id="RU362122"/>
    </source>
</evidence>
<dbReference type="EMBL" id="DXGA01000019">
    <property type="protein sequence ID" value="HIW93072.1"/>
    <property type="molecule type" value="Genomic_DNA"/>
</dbReference>
<feature type="transmembrane region" description="Helical" evidence="9">
    <location>
        <begin position="340"/>
        <end position="361"/>
    </location>
</feature>
<dbReference type="PANTHER" id="PTHR30588">
    <property type="entry name" value="BRANCHED-CHAIN AMINO ACID TRANSPORT SYSTEM 2 CARRIER PROTEIN"/>
    <property type="match status" value="1"/>
</dbReference>
<evidence type="ECO:0000313" key="11">
    <source>
        <dbReference type="Proteomes" id="UP000824192"/>
    </source>
</evidence>
<evidence type="ECO:0000313" key="10">
    <source>
        <dbReference type="EMBL" id="HIW93072.1"/>
    </source>
</evidence>
<feature type="transmembrane region" description="Helical" evidence="9">
    <location>
        <begin position="40"/>
        <end position="66"/>
    </location>
</feature>
<dbReference type="GO" id="GO:0005886">
    <property type="term" value="C:plasma membrane"/>
    <property type="evidence" value="ECO:0007669"/>
    <property type="project" value="UniProtKB-SubCell"/>
</dbReference>
<feature type="transmembrane region" description="Helical" evidence="9">
    <location>
        <begin position="236"/>
        <end position="256"/>
    </location>
</feature>
<name>A0A9D1UMC7_9FIRM</name>
<dbReference type="GO" id="GO:0015818">
    <property type="term" value="P:isoleucine transport"/>
    <property type="evidence" value="ECO:0007669"/>
    <property type="project" value="TreeGrafter"/>
</dbReference>
<evidence type="ECO:0000256" key="4">
    <source>
        <dbReference type="ARBA" id="ARBA00022475"/>
    </source>
</evidence>
<sequence>MKRLSGKDGLLVGFTLFSMFFGAGNLIFPPGIAAQAGTMTWFAVIGLAISAVGLPVLGIIAVARAGGMDQLGQRVHPAFAKVFTIVAYLAIGPCLAIPRTASTSFEMAVPPFVGPDAPIWLFQLIYSVVFFGLALLIALRPEKLTDRLGKILCPILVVLIVVTFAACLLNPLEGYGVPAERWDTPIKAISAGFLDGYQTMDTIAALAFGIVIALNIRARGVTEEKAIVSGTVRSGLMAGAMLLVIYSMLAHIGGISGGAVPNPSDGTEALTNIVPLLFGSVGSVILAAIFVIACFNVCVGLISSCGEYFYGLCPKLSYRGWAILFAVVSMVLANAGLTQILAFSIPVLNIIYPVAIVLILLSFAHSWLQHTPMVYPAAILCTGVVSVLLEVQRLTGTEFLSFLPFSDLGLGWVLPAVIGAVVGVFLPGRKKAN</sequence>
<dbReference type="InterPro" id="IPR004685">
    <property type="entry name" value="Brnchd-chn_aa_trnsp_Livcs"/>
</dbReference>
<keyword evidence="3 9" id="KW-0813">Transport</keyword>
<feature type="transmembrane region" description="Helical" evidence="9">
    <location>
        <begin position="9"/>
        <end position="28"/>
    </location>
</feature>
<evidence type="ECO:0000256" key="2">
    <source>
        <dbReference type="ARBA" id="ARBA00008540"/>
    </source>
</evidence>
<dbReference type="GO" id="GO:0015190">
    <property type="term" value="F:L-leucine transmembrane transporter activity"/>
    <property type="evidence" value="ECO:0007669"/>
    <property type="project" value="TreeGrafter"/>
</dbReference>
<dbReference type="Pfam" id="PF05525">
    <property type="entry name" value="Branch_AA_trans"/>
    <property type="match status" value="1"/>
</dbReference>
<reference evidence="10" key="2">
    <citation type="submission" date="2021-04" db="EMBL/GenBank/DDBJ databases">
        <authorList>
            <person name="Gilroy R."/>
        </authorList>
    </citation>
    <scope>NUCLEOTIDE SEQUENCE</scope>
    <source>
        <strain evidence="10">ChiGjej6B6-1540</strain>
    </source>
</reference>